<dbReference type="AlphaFoldDB" id="A0A3S0JD88"/>
<organism evidence="1 2">
    <name type="scientific">Hymenobacter gummosus</name>
    <dbReference type="NCBI Taxonomy" id="1776032"/>
    <lineage>
        <taxon>Bacteria</taxon>
        <taxon>Pseudomonadati</taxon>
        <taxon>Bacteroidota</taxon>
        <taxon>Cytophagia</taxon>
        <taxon>Cytophagales</taxon>
        <taxon>Hymenobacteraceae</taxon>
        <taxon>Hymenobacter</taxon>
    </lineage>
</organism>
<name>A0A3S0JD88_9BACT</name>
<dbReference type="InterPro" id="IPR046484">
    <property type="entry name" value="DUF6577"/>
</dbReference>
<comment type="caution">
    <text evidence="1">The sequence shown here is derived from an EMBL/GenBank/DDBJ whole genome shotgun (WGS) entry which is preliminary data.</text>
</comment>
<gene>
    <name evidence="1" type="ORF">EJV47_25330</name>
</gene>
<evidence type="ECO:0000313" key="2">
    <source>
        <dbReference type="Proteomes" id="UP000282184"/>
    </source>
</evidence>
<keyword evidence="2" id="KW-1185">Reference proteome</keyword>
<dbReference type="Proteomes" id="UP000282184">
    <property type="component" value="Unassembled WGS sequence"/>
</dbReference>
<evidence type="ECO:0000313" key="1">
    <source>
        <dbReference type="EMBL" id="RTQ45462.1"/>
    </source>
</evidence>
<sequence length="240" mass="27246">MTPLLRFDLHAALQARPEWSRQQLLGLLQQEYPELTDATLTWRIHDLKSRGVLCSVGRGLYASHPARPEFMPALDSGSVRLYRTAQRAVPGQVVCLADTAWLNQLRPEAPALPSFRLLEVAKPHLPAVYEALQELSRFTFLAPPAADVLRYVHLHERAVVLRPLVTEAPLLTTSEGCTIGSLEKQLVDALAHADLYAHYQDHLPDLYRYARQHFSLHESRLRRYARRRAQLPQVEALLSV</sequence>
<dbReference type="EMBL" id="RXOF01000020">
    <property type="protein sequence ID" value="RTQ45462.1"/>
    <property type="molecule type" value="Genomic_DNA"/>
</dbReference>
<proteinExistence type="predicted"/>
<protein>
    <submittedName>
        <fullName evidence="1">Uncharacterized protein</fullName>
    </submittedName>
</protein>
<accession>A0A3S0JD88</accession>
<dbReference type="OrthoDB" id="594275at2"/>
<dbReference type="RefSeq" id="WP_126696012.1">
    <property type="nucleotide sequence ID" value="NZ_RXOF01000020.1"/>
</dbReference>
<reference evidence="1 2" key="1">
    <citation type="submission" date="2018-12" db="EMBL/GenBank/DDBJ databases">
        <title>Hymenobacter gummosus sp. nov., isolated from a spring.</title>
        <authorList>
            <person name="Nie L."/>
        </authorList>
    </citation>
    <scope>NUCLEOTIDE SEQUENCE [LARGE SCALE GENOMIC DNA]</scope>
    <source>
        <strain evidence="1 2">KCTC 52166</strain>
    </source>
</reference>
<dbReference type="Pfam" id="PF20217">
    <property type="entry name" value="DUF6577"/>
    <property type="match status" value="1"/>
</dbReference>